<proteinExistence type="predicted"/>
<reference evidence="2" key="1">
    <citation type="journal article" date="2017" name="Nature">
        <title>The sunflower genome provides insights into oil metabolism, flowering and Asterid evolution.</title>
        <authorList>
            <person name="Badouin H."/>
            <person name="Gouzy J."/>
            <person name="Grassa C.J."/>
            <person name="Murat F."/>
            <person name="Staton S.E."/>
            <person name="Cottret L."/>
            <person name="Lelandais-Briere C."/>
            <person name="Owens G.L."/>
            <person name="Carrere S."/>
            <person name="Mayjonade B."/>
            <person name="Legrand L."/>
            <person name="Gill N."/>
            <person name="Kane N.C."/>
            <person name="Bowers J.E."/>
            <person name="Hubner S."/>
            <person name="Bellec A."/>
            <person name="Berard A."/>
            <person name="Berges H."/>
            <person name="Blanchet N."/>
            <person name="Boniface M.C."/>
            <person name="Brunel D."/>
            <person name="Catrice O."/>
            <person name="Chaidir N."/>
            <person name="Claudel C."/>
            <person name="Donnadieu C."/>
            <person name="Faraut T."/>
            <person name="Fievet G."/>
            <person name="Helmstetter N."/>
            <person name="King M."/>
            <person name="Knapp S.J."/>
            <person name="Lai Z."/>
            <person name="Le Paslier M.C."/>
            <person name="Lippi Y."/>
            <person name="Lorenzon L."/>
            <person name="Mandel J.R."/>
            <person name="Marage G."/>
            <person name="Marchand G."/>
            <person name="Marquand E."/>
            <person name="Bret-Mestries E."/>
            <person name="Morien E."/>
            <person name="Nambeesan S."/>
            <person name="Nguyen T."/>
            <person name="Pegot-Espagnet P."/>
            <person name="Pouilly N."/>
            <person name="Raftis F."/>
            <person name="Sallet E."/>
            <person name="Schiex T."/>
            <person name="Thomas J."/>
            <person name="Vandecasteele C."/>
            <person name="Vares D."/>
            <person name="Vear F."/>
            <person name="Vautrin S."/>
            <person name="Crespi M."/>
            <person name="Mangin B."/>
            <person name="Burke J.M."/>
            <person name="Salse J."/>
            <person name="Munos S."/>
            <person name="Vincourt P."/>
            <person name="Rieseberg L.H."/>
            <person name="Langlade N.B."/>
        </authorList>
    </citation>
    <scope>NUCLEOTIDE SEQUENCE</scope>
    <source>
        <tissue evidence="2">Leaves</tissue>
    </source>
</reference>
<dbReference type="Proteomes" id="UP000215914">
    <property type="component" value="Unassembled WGS sequence"/>
</dbReference>
<evidence type="ECO:0000256" key="1">
    <source>
        <dbReference type="SAM" id="MobiDB-lite"/>
    </source>
</evidence>
<gene>
    <name evidence="2" type="ORF">HanXRQr2_Chr15g0705931</name>
</gene>
<keyword evidence="3" id="KW-1185">Reference proteome</keyword>
<evidence type="ECO:0000313" key="3">
    <source>
        <dbReference type="Proteomes" id="UP000215914"/>
    </source>
</evidence>
<feature type="region of interest" description="Disordered" evidence="1">
    <location>
        <begin position="21"/>
        <end position="44"/>
    </location>
</feature>
<name>A0A9K3E250_HELAN</name>
<organism evidence="2 3">
    <name type="scientific">Helianthus annuus</name>
    <name type="common">Common sunflower</name>
    <dbReference type="NCBI Taxonomy" id="4232"/>
    <lineage>
        <taxon>Eukaryota</taxon>
        <taxon>Viridiplantae</taxon>
        <taxon>Streptophyta</taxon>
        <taxon>Embryophyta</taxon>
        <taxon>Tracheophyta</taxon>
        <taxon>Spermatophyta</taxon>
        <taxon>Magnoliopsida</taxon>
        <taxon>eudicotyledons</taxon>
        <taxon>Gunneridae</taxon>
        <taxon>Pentapetalae</taxon>
        <taxon>asterids</taxon>
        <taxon>campanulids</taxon>
        <taxon>Asterales</taxon>
        <taxon>Asteraceae</taxon>
        <taxon>Asteroideae</taxon>
        <taxon>Heliantheae alliance</taxon>
        <taxon>Heliantheae</taxon>
        <taxon>Helianthus</taxon>
    </lineage>
</organism>
<dbReference type="Gramene" id="mRNA:HanXRQr2_Chr15g0705931">
    <property type="protein sequence ID" value="mRNA:HanXRQr2_Chr15g0705931"/>
    <property type="gene ID" value="HanXRQr2_Chr15g0705931"/>
</dbReference>
<reference evidence="2" key="2">
    <citation type="submission" date="2020-06" db="EMBL/GenBank/DDBJ databases">
        <title>Helianthus annuus Genome sequencing and assembly Release 2.</title>
        <authorList>
            <person name="Gouzy J."/>
            <person name="Langlade N."/>
            <person name="Munos S."/>
        </authorList>
    </citation>
    <scope>NUCLEOTIDE SEQUENCE</scope>
    <source>
        <tissue evidence="2">Leaves</tissue>
    </source>
</reference>
<dbReference type="AlphaFoldDB" id="A0A9K3E250"/>
<comment type="caution">
    <text evidence="2">The sequence shown here is derived from an EMBL/GenBank/DDBJ whole genome shotgun (WGS) entry which is preliminary data.</text>
</comment>
<accession>A0A9K3E250</accession>
<dbReference type="EMBL" id="MNCJ02000330">
    <property type="protein sequence ID" value="KAF5765622.1"/>
    <property type="molecule type" value="Genomic_DNA"/>
</dbReference>
<sequence>MEAWGKKRVKRIVYAEKSIIRIQGEDGPNPNEDQAASKNRTHVK</sequence>
<evidence type="ECO:0000313" key="2">
    <source>
        <dbReference type="EMBL" id="KAF5765622.1"/>
    </source>
</evidence>
<protein>
    <submittedName>
        <fullName evidence="2">Uncharacterized protein</fullName>
    </submittedName>
</protein>